<organism evidence="1 2">
    <name type="scientific">Brevundimonas nasdae</name>
    <dbReference type="NCBI Taxonomy" id="172043"/>
    <lineage>
        <taxon>Bacteria</taxon>
        <taxon>Pseudomonadati</taxon>
        <taxon>Pseudomonadota</taxon>
        <taxon>Alphaproteobacteria</taxon>
        <taxon>Caulobacterales</taxon>
        <taxon>Caulobacteraceae</taxon>
        <taxon>Brevundimonas</taxon>
    </lineage>
</organism>
<dbReference type="GeneID" id="94373731"/>
<gene>
    <name evidence="1" type="ORF">KWG56_00540</name>
</gene>
<dbReference type="RefSeq" id="WP_219353298.1">
    <property type="nucleotide sequence ID" value="NZ_CP080034.1"/>
</dbReference>
<name>A0ABX8TH41_9CAUL</name>
<reference evidence="1 2" key="1">
    <citation type="submission" date="2021-07" db="EMBL/GenBank/DDBJ databases">
        <title>Isolation and characterization of bacteria from a gold mining with a capacity of golden bioaccumulation.</title>
        <authorList>
            <person name="Yang X.J."/>
        </authorList>
    </citation>
    <scope>NUCLEOTIDE SEQUENCE [LARGE SCALE GENOMIC DNA]</scope>
    <source>
        <strain evidence="1 2">Au29</strain>
    </source>
</reference>
<accession>A0ABX8TH41</accession>
<evidence type="ECO:0000313" key="2">
    <source>
        <dbReference type="Proteomes" id="UP000824334"/>
    </source>
</evidence>
<protein>
    <submittedName>
        <fullName evidence="1">Uncharacterized protein</fullName>
    </submittedName>
</protein>
<dbReference type="EMBL" id="CP080034">
    <property type="protein sequence ID" value="QYC10546.1"/>
    <property type="molecule type" value="Genomic_DNA"/>
</dbReference>
<evidence type="ECO:0000313" key="1">
    <source>
        <dbReference type="EMBL" id="QYC10546.1"/>
    </source>
</evidence>
<keyword evidence="2" id="KW-1185">Reference proteome</keyword>
<dbReference type="Proteomes" id="UP000824334">
    <property type="component" value="Chromosome"/>
</dbReference>
<proteinExistence type="predicted"/>
<sequence length="128" mass="14163">MTHETVSAMIERGAKIRWECEISPLAHCGAADLNAIAQAKGGDFTLANRRPACRIPGCPGRVRFMDKSHAWPRQVDTITENNGAWWDYSAAEKERLYALGWWLEMGKWQPPPAPVYGAGATASPPRDV</sequence>